<evidence type="ECO:0000256" key="3">
    <source>
        <dbReference type="ARBA" id="ARBA00022475"/>
    </source>
</evidence>
<evidence type="ECO:0000256" key="8">
    <source>
        <dbReference type="ARBA" id="ARBA00022989"/>
    </source>
</evidence>
<keyword evidence="8 12" id="KW-1133">Transmembrane helix</keyword>
<dbReference type="AlphaFoldDB" id="M1GMB3"/>
<keyword evidence="4" id="KW-0349">Heme</keyword>
<dbReference type="InterPro" id="IPR016174">
    <property type="entry name" value="Di-haem_cyt_TM"/>
</dbReference>
<feature type="transmembrane region" description="Helical" evidence="12">
    <location>
        <begin position="48"/>
        <end position="70"/>
    </location>
</feature>
<dbReference type="InterPro" id="IPR052168">
    <property type="entry name" value="Cytochrome_b561_oxidase"/>
</dbReference>
<comment type="similarity">
    <text evidence="11">Belongs to the cytochrome b561 family.</text>
</comment>
<dbReference type="PANTHER" id="PTHR30529">
    <property type="entry name" value="CYTOCHROME B561"/>
    <property type="match status" value="1"/>
</dbReference>
<dbReference type="Pfam" id="PF01292">
    <property type="entry name" value="Ni_hydr_CYTB"/>
    <property type="match status" value="1"/>
</dbReference>
<accession>M1GMB3</accession>
<evidence type="ECO:0000256" key="9">
    <source>
        <dbReference type="ARBA" id="ARBA00023004"/>
    </source>
</evidence>
<dbReference type="GO" id="GO:0009055">
    <property type="term" value="F:electron transfer activity"/>
    <property type="evidence" value="ECO:0007669"/>
    <property type="project" value="InterPro"/>
</dbReference>
<evidence type="ECO:0000256" key="2">
    <source>
        <dbReference type="ARBA" id="ARBA00022448"/>
    </source>
</evidence>
<evidence type="ECO:0000256" key="12">
    <source>
        <dbReference type="SAM" id="Phobius"/>
    </source>
</evidence>
<keyword evidence="2" id="KW-0813">Transport</keyword>
<sequence>MTMDRFSSGASYSPARRWLHWGMAAFFIAVLCAVEFKDSLPKGHLRHLAVLIHTQLGIVILLLAFPRIALRIRAAGGGGETARQAWQERAATAVHGLFYIVMVAMPVLGILAIQTREHDVRFLGILLPNYFDDDAWLPYALPIKTVHEFIGDAVIGLIGVHWGAVLWHQFIQRDDILARMRVGN</sequence>
<feature type="transmembrane region" description="Helical" evidence="12">
    <location>
        <begin position="90"/>
        <end position="113"/>
    </location>
</feature>
<protein>
    <submittedName>
        <fullName evidence="14">Cytochrome b561</fullName>
    </submittedName>
</protein>
<keyword evidence="10 12" id="KW-0472">Membrane</keyword>
<evidence type="ECO:0000256" key="7">
    <source>
        <dbReference type="ARBA" id="ARBA00022982"/>
    </source>
</evidence>
<keyword evidence="9" id="KW-0408">Iron</keyword>
<dbReference type="InterPro" id="IPR011577">
    <property type="entry name" value="Cyt_b561_bac/Ni-Hgenase"/>
</dbReference>
<evidence type="ECO:0000256" key="5">
    <source>
        <dbReference type="ARBA" id="ARBA00022692"/>
    </source>
</evidence>
<keyword evidence="6" id="KW-0479">Metal-binding</keyword>
<evidence type="ECO:0000313" key="14">
    <source>
        <dbReference type="EMBL" id="AGE14058.1"/>
    </source>
</evidence>
<keyword evidence="3" id="KW-1003">Cell membrane</keyword>
<organism evidence="14">
    <name type="scientific">uncultured prokaryote</name>
    <dbReference type="NCBI Taxonomy" id="198431"/>
    <lineage>
        <taxon>unclassified sequences</taxon>
        <taxon>environmental samples</taxon>
    </lineage>
</organism>
<dbReference type="SUPFAM" id="SSF81342">
    <property type="entry name" value="Transmembrane di-heme cytochromes"/>
    <property type="match status" value="1"/>
</dbReference>
<evidence type="ECO:0000256" key="10">
    <source>
        <dbReference type="ARBA" id="ARBA00023136"/>
    </source>
</evidence>
<evidence type="ECO:0000256" key="11">
    <source>
        <dbReference type="ARBA" id="ARBA00037975"/>
    </source>
</evidence>
<evidence type="ECO:0000256" key="1">
    <source>
        <dbReference type="ARBA" id="ARBA00004651"/>
    </source>
</evidence>
<comment type="subcellular location">
    <subcellularLocation>
        <location evidence="1">Cell membrane</location>
        <topology evidence="1">Multi-pass membrane protein</topology>
    </subcellularLocation>
</comment>
<feature type="domain" description="Cytochrome b561 bacterial/Ni-hydrogenase" evidence="13">
    <location>
        <begin position="12"/>
        <end position="180"/>
    </location>
</feature>
<keyword evidence="5 12" id="KW-0812">Transmembrane</keyword>
<dbReference type="PANTHER" id="PTHR30529:SF1">
    <property type="entry name" value="CYTOCHROME B561 HOMOLOG 2"/>
    <property type="match status" value="1"/>
</dbReference>
<proteinExistence type="inferred from homology"/>
<reference evidence="14" key="1">
    <citation type="journal article" date="2013" name="Appl. Environ. Microbiol.">
        <title>RubisCO Gene Clusters Found in a Metagenome Microarray from Acid Mine Drainage.</title>
        <authorList>
            <person name="Guo X."/>
            <person name="Yin H."/>
            <person name="Cong J."/>
            <person name="Dai Z."/>
            <person name="Liang Y."/>
            <person name="Liu X."/>
        </authorList>
    </citation>
    <scope>NUCLEOTIDE SEQUENCE</scope>
</reference>
<evidence type="ECO:0000256" key="4">
    <source>
        <dbReference type="ARBA" id="ARBA00022617"/>
    </source>
</evidence>
<dbReference type="GO" id="GO:0005886">
    <property type="term" value="C:plasma membrane"/>
    <property type="evidence" value="ECO:0007669"/>
    <property type="project" value="UniProtKB-SubCell"/>
</dbReference>
<dbReference type="GO" id="GO:0046872">
    <property type="term" value="F:metal ion binding"/>
    <property type="evidence" value="ECO:0007669"/>
    <property type="project" value="UniProtKB-KW"/>
</dbReference>
<keyword evidence="7" id="KW-0249">Electron transport</keyword>
<dbReference type="EMBL" id="JQ815894">
    <property type="protein sequence ID" value="AGE14058.1"/>
    <property type="molecule type" value="Genomic_DNA"/>
</dbReference>
<dbReference type="GO" id="GO:0022904">
    <property type="term" value="P:respiratory electron transport chain"/>
    <property type="evidence" value="ECO:0007669"/>
    <property type="project" value="InterPro"/>
</dbReference>
<feature type="transmembrane region" description="Helical" evidence="12">
    <location>
        <begin position="18"/>
        <end position="36"/>
    </location>
</feature>
<evidence type="ECO:0000256" key="6">
    <source>
        <dbReference type="ARBA" id="ARBA00022723"/>
    </source>
</evidence>
<evidence type="ECO:0000259" key="13">
    <source>
        <dbReference type="Pfam" id="PF01292"/>
    </source>
</evidence>
<dbReference type="GO" id="GO:0020037">
    <property type="term" value="F:heme binding"/>
    <property type="evidence" value="ECO:0007669"/>
    <property type="project" value="TreeGrafter"/>
</dbReference>
<name>M1GMB3_9ZZZZ</name>